<dbReference type="Pfam" id="PF07859">
    <property type="entry name" value="Abhydrolase_3"/>
    <property type="match status" value="1"/>
</dbReference>
<dbReference type="Gene3D" id="3.40.50.1820">
    <property type="entry name" value="alpha/beta hydrolase"/>
    <property type="match status" value="1"/>
</dbReference>
<organism evidence="3 4">
    <name type="scientific">Anoxynatronum buryatiense</name>
    <dbReference type="NCBI Taxonomy" id="489973"/>
    <lineage>
        <taxon>Bacteria</taxon>
        <taxon>Bacillati</taxon>
        <taxon>Bacillota</taxon>
        <taxon>Clostridia</taxon>
        <taxon>Eubacteriales</taxon>
        <taxon>Clostridiaceae</taxon>
        <taxon>Anoxynatronum</taxon>
    </lineage>
</organism>
<keyword evidence="4" id="KW-1185">Reference proteome</keyword>
<dbReference type="GO" id="GO:0016787">
    <property type="term" value="F:hydrolase activity"/>
    <property type="evidence" value="ECO:0007669"/>
    <property type="project" value="UniProtKB-KW"/>
</dbReference>
<proteinExistence type="predicted"/>
<dbReference type="InterPro" id="IPR050300">
    <property type="entry name" value="GDXG_lipolytic_enzyme"/>
</dbReference>
<dbReference type="SUPFAM" id="SSF53474">
    <property type="entry name" value="alpha/beta-Hydrolases"/>
    <property type="match status" value="1"/>
</dbReference>
<protein>
    <submittedName>
        <fullName evidence="3">Acetyl esterase/lipase</fullName>
    </submittedName>
</protein>
<evidence type="ECO:0000313" key="4">
    <source>
        <dbReference type="Proteomes" id="UP001158066"/>
    </source>
</evidence>
<dbReference type="AlphaFoldDB" id="A0AA45WZI5"/>
<evidence type="ECO:0000313" key="3">
    <source>
        <dbReference type="EMBL" id="SMP72742.1"/>
    </source>
</evidence>
<dbReference type="RefSeq" id="WP_283410940.1">
    <property type="nucleotide sequence ID" value="NZ_FXUF01000033.1"/>
</dbReference>
<dbReference type="InterPro" id="IPR013094">
    <property type="entry name" value="AB_hydrolase_3"/>
</dbReference>
<evidence type="ECO:0000259" key="2">
    <source>
        <dbReference type="Pfam" id="PF07859"/>
    </source>
</evidence>
<dbReference type="Proteomes" id="UP001158066">
    <property type="component" value="Unassembled WGS sequence"/>
</dbReference>
<name>A0AA45WZI5_9CLOT</name>
<dbReference type="InterPro" id="IPR029058">
    <property type="entry name" value="AB_hydrolase_fold"/>
</dbReference>
<evidence type="ECO:0000256" key="1">
    <source>
        <dbReference type="ARBA" id="ARBA00022801"/>
    </source>
</evidence>
<dbReference type="EMBL" id="FXUF01000033">
    <property type="protein sequence ID" value="SMP72742.1"/>
    <property type="molecule type" value="Genomic_DNA"/>
</dbReference>
<comment type="caution">
    <text evidence="3">The sequence shown here is derived from an EMBL/GenBank/DDBJ whole genome shotgun (WGS) entry which is preliminary data.</text>
</comment>
<feature type="domain" description="Alpha/beta hydrolase fold-3" evidence="2">
    <location>
        <begin position="68"/>
        <end position="268"/>
    </location>
</feature>
<accession>A0AA45WZI5</accession>
<reference evidence="3" key="1">
    <citation type="submission" date="2017-05" db="EMBL/GenBank/DDBJ databases">
        <authorList>
            <person name="Varghese N."/>
            <person name="Submissions S."/>
        </authorList>
    </citation>
    <scope>NUCLEOTIDE SEQUENCE</scope>
    <source>
        <strain evidence="3">Su22</strain>
    </source>
</reference>
<dbReference type="PANTHER" id="PTHR48081:SF8">
    <property type="entry name" value="ALPHA_BETA HYDROLASE FOLD-3 DOMAIN-CONTAINING PROTEIN-RELATED"/>
    <property type="match status" value="1"/>
</dbReference>
<keyword evidence="1" id="KW-0378">Hydrolase</keyword>
<dbReference type="PANTHER" id="PTHR48081">
    <property type="entry name" value="AB HYDROLASE SUPERFAMILY PROTEIN C4A8.06C"/>
    <property type="match status" value="1"/>
</dbReference>
<gene>
    <name evidence="3" type="ORF">SAMN06296020_1333</name>
</gene>
<sequence length="305" mass="34099">MSIQAWIIKKIIKKVIPMDEDFNLRRKKTDQLARKYSVANNIKIQQVKLDDVTCEWAYLENAPLDKVIIYLHGGGFCIGSINTYRHYTSRLAKATGIRVLYVEYRLAPENPFPAALEDTISVYQSLLSQGISSENIILVGDSAGAGLCLSSTLALRDNGDPLPTALVLFSPWTDLTLTSKSLETNVKRDPLVFVDDQKNLVAAYTQGKDVKNPLISPRFGNFNGFPAILIHTGTDEILLDDSLNLVEKARKDGVEATLKLWKGMFHVFSIFPDHTPEGKKSLKEVVAFIHNKWRTSNFVSSSKVQ</sequence>